<feature type="region of interest" description="Disordered" evidence="1">
    <location>
        <begin position="461"/>
        <end position="484"/>
    </location>
</feature>
<dbReference type="Gene3D" id="1.25.10.10">
    <property type="entry name" value="Leucine-rich Repeat Variant"/>
    <property type="match status" value="1"/>
</dbReference>
<dbReference type="InterPro" id="IPR016024">
    <property type="entry name" value="ARM-type_fold"/>
</dbReference>
<dbReference type="OrthoDB" id="3765661at2"/>
<dbReference type="Proteomes" id="UP000199004">
    <property type="component" value="Unassembled WGS sequence"/>
</dbReference>
<gene>
    <name evidence="2" type="ORF">SAMN05192576_2021</name>
</gene>
<protein>
    <submittedName>
        <fullName evidence="2">Uncharacterized protein</fullName>
    </submittedName>
</protein>
<feature type="compositionally biased region" description="Polar residues" evidence="1">
    <location>
        <begin position="470"/>
        <end position="479"/>
    </location>
</feature>
<evidence type="ECO:0000313" key="3">
    <source>
        <dbReference type="Proteomes" id="UP000199004"/>
    </source>
</evidence>
<sequence length="536" mass="58173">MSQSRKAGTSAGRRGRPLHLPEDSSNLSGSSIRPESRIAWLLVTSRILGADPDSARRESFISRLSEREITVDAPRLSRWESGALHVPPRAITAYEEVLGRTPGSLTATVSGLRRAFGTPAATRDRGGVGAVPDAELDELLGVVSGGSATGAEWLAASTALQYYDHVFLRNDDWNRICTDLVQELATATGVGYVRRFEAAVGLLNHPSAKRHVSMALGNFVMDPDTQVVAPVLNLLAEVSDQAASDLVLRLLNSPAKHLHRAASSVAAAKIARGHFEGRALPALEEHVERRLARGVSFDGDLDPLDLAVELPEPSWTNVESRLRDPGVQALVARSRGTHELIAPRKAAQLASRLAVAVQESTPSHHPVESDMMLHRLVRESLVHTHKARRHHAALMLAASPYAPAVASHCHELTSHPDDFIAARAWTVLMRVRSTKAQSQALRSSVLETRDAHRPRALINVGLNHVPPTPTQARTMSEGLTRSRPSEQHATLFALGMHGSPELATLTDHPDDDVRRRAAWWLLQGGGTRDPDVVEVD</sequence>
<dbReference type="EMBL" id="FNIC01000002">
    <property type="protein sequence ID" value="SDN32180.1"/>
    <property type="molecule type" value="Genomic_DNA"/>
</dbReference>
<dbReference type="AlphaFoldDB" id="A0A1H0AF44"/>
<keyword evidence="3" id="KW-1185">Reference proteome</keyword>
<name>A0A1H0AF44_9ACTN</name>
<evidence type="ECO:0000313" key="2">
    <source>
        <dbReference type="EMBL" id="SDN32180.1"/>
    </source>
</evidence>
<evidence type="ECO:0000256" key="1">
    <source>
        <dbReference type="SAM" id="MobiDB-lite"/>
    </source>
</evidence>
<feature type="region of interest" description="Disordered" evidence="1">
    <location>
        <begin position="1"/>
        <end position="31"/>
    </location>
</feature>
<dbReference type="SUPFAM" id="SSF48371">
    <property type="entry name" value="ARM repeat"/>
    <property type="match status" value="1"/>
</dbReference>
<dbReference type="InterPro" id="IPR011989">
    <property type="entry name" value="ARM-like"/>
</dbReference>
<reference evidence="2 3" key="1">
    <citation type="submission" date="2016-10" db="EMBL/GenBank/DDBJ databases">
        <authorList>
            <person name="de Groot N.N."/>
        </authorList>
    </citation>
    <scope>NUCLEOTIDE SEQUENCE [LARGE SCALE GENOMIC DNA]</scope>
    <source>
        <strain evidence="2 3">CGMCC 1.11147</strain>
    </source>
</reference>
<accession>A0A1H0AF44</accession>
<proteinExistence type="predicted"/>
<dbReference type="RefSeq" id="WP_091024264.1">
    <property type="nucleotide sequence ID" value="NZ_BKAE01000011.1"/>
</dbReference>
<organism evidence="2 3">
    <name type="scientific">Nocardioides szechwanensis</name>
    <dbReference type="NCBI Taxonomy" id="1005944"/>
    <lineage>
        <taxon>Bacteria</taxon>
        <taxon>Bacillati</taxon>
        <taxon>Actinomycetota</taxon>
        <taxon>Actinomycetes</taxon>
        <taxon>Propionibacteriales</taxon>
        <taxon>Nocardioidaceae</taxon>
        <taxon>Nocardioides</taxon>
    </lineage>
</organism>